<evidence type="ECO:0000313" key="1">
    <source>
        <dbReference type="EMBL" id="CAG8532882.1"/>
    </source>
</evidence>
<organism evidence="1 2">
    <name type="scientific">Acaulospora colombiana</name>
    <dbReference type="NCBI Taxonomy" id="27376"/>
    <lineage>
        <taxon>Eukaryota</taxon>
        <taxon>Fungi</taxon>
        <taxon>Fungi incertae sedis</taxon>
        <taxon>Mucoromycota</taxon>
        <taxon>Glomeromycotina</taxon>
        <taxon>Glomeromycetes</taxon>
        <taxon>Diversisporales</taxon>
        <taxon>Acaulosporaceae</taxon>
        <taxon>Acaulospora</taxon>
    </lineage>
</organism>
<evidence type="ECO:0000313" key="2">
    <source>
        <dbReference type="Proteomes" id="UP000789525"/>
    </source>
</evidence>
<keyword evidence="2" id="KW-1185">Reference proteome</keyword>
<proteinExistence type="predicted"/>
<dbReference type="Proteomes" id="UP000789525">
    <property type="component" value="Unassembled WGS sequence"/>
</dbReference>
<accession>A0ACA9LMW4</accession>
<comment type="caution">
    <text evidence="1">The sequence shown here is derived from an EMBL/GenBank/DDBJ whole genome shotgun (WGS) entry which is preliminary data.</text>
</comment>
<gene>
    <name evidence="1" type="ORF">ACOLOM_LOCUS4147</name>
</gene>
<dbReference type="EMBL" id="CAJVPT010006613">
    <property type="protein sequence ID" value="CAG8532882.1"/>
    <property type="molecule type" value="Genomic_DNA"/>
</dbReference>
<sequence>MNFSEHNLSEAIGATTQERPQQQTHPAPQMFDAFHQSPHGEFKPTFYNPFEVKHRRRTSRQQLKVLEKAFNENPKPHAAVRQALAQKLNMTSRGVQVWFQNRRAKAKKQKSVDDNPSPESNPEGLTVSSPSDSLETLYAADSTVAENVGQESIESDSSTDDNSDQALADSNVNSPNAVYCETFFVDQAKPVDEILDQETENDQLPKRSRQKPNINPLKTSWDTPEEYEHMVQRRQIHDGEWNISSASTVTSSDYVYDHMDNIIPLSTPQSAVTISDYFPEYNTYSPTVSSVISDKDAIDCNEPMHPAYANTRRNSCPELMASILNMKLGTPEEKRSLSTIIEDETLYNDSNMSQFLAVPAQVKRRFSEPINKYNMPNVSGFPSEHGQELGTTMPSMTSNQASFAFNLSPMLNANHSHDANPHTAPELLRGHSFDSTVWSALKGRPMWNFGLDFKPTKLPIVDTTELKVTGSGTLDVTHWTHNADANSVNSSMNVAMADDIRFMHHLYDNSNNQVV</sequence>
<protein>
    <submittedName>
        <fullName evidence="1">6833_t:CDS:1</fullName>
    </submittedName>
</protein>
<name>A0ACA9LMW4_9GLOM</name>
<reference evidence="1" key="1">
    <citation type="submission" date="2021-06" db="EMBL/GenBank/DDBJ databases">
        <authorList>
            <person name="Kallberg Y."/>
            <person name="Tangrot J."/>
            <person name="Rosling A."/>
        </authorList>
    </citation>
    <scope>NUCLEOTIDE SEQUENCE</scope>
    <source>
        <strain evidence="1">CL356</strain>
    </source>
</reference>